<reference evidence="3 4" key="1">
    <citation type="submission" date="2018-08" db="EMBL/GenBank/DDBJ databases">
        <title>Genome Sequence of Clavibacter michiganensis Subspecies type strains, and the Atypical Peach-Colored Strains Isolated from Tomato.</title>
        <authorList>
            <person name="Osdaghi E."/>
            <person name="Portier P."/>
            <person name="Briand M."/>
            <person name="Jacques M.-A."/>
        </authorList>
    </citation>
    <scope>NUCLEOTIDE SEQUENCE [LARGE SCALE GENOMIC DNA]</scope>
    <source>
        <strain evidence="3 4">CFBP 7577</strain>
    </source>
</reference>
<evidence type="ECO:0000256" key="1">
    <source>
        <dbReference type="PROSITE-ProRule" id="PRU00110"/>
    </source>
</evidence>
<evidence type="ECO:0000313" key="3">
    <source>
        <dbReference type="EMBL" id="RIJ14554.1"/>
    </source>
</evidence>
<accession>A0A399Q7R3</accession>
<organism evidence="3 4">
    <name type="scientific">Clavibacter nebraskensis</name>
    <dbReference type="NCBI Taxonomy" id="31963"/>
    <lineage>
        <taxon>Bacteria</taxon>
        <taxon>Bacillati</taxon>
        <taxon>Actinomycetota</taxon>
        <taxon>Actinomycetes</taxon>
        <taxon>Micrococcales</taxon>
        <taxon>Microbacteriaceae</taxon>
        <taxon>Clavibacter</taxon>
    </lineage>
</organism>
<evidence type="ECO:0000313" key="4">
    <source>
        <dbReference type="Proteomes" id="UP000265361"/>
    </source>
</evidence>
<evidence type="ECO:0000259" key="2">
    <source>
        <dbReference type="PROSITE" id="PS50894"/>
    </source>
</evidence>
<dbReference type="InterPro" id="IPR008207">
    <property type="entry name" value="Sig_transdc_His_kin_Hpt_dom"/>
</dbReference>
<name>A0A399Q7R3_9MICO</name>
<dbReference type="EMBL" id="QWED01000127">
    <property type="protein sequence ID" value="RIJ14554.1"/>
    <property type="molecule type" value="Genomic_DNA"/>
</dbReference>
<dbReference type="Proteomes" id="UP000265361">
    <property type="component" value="Unassembled WGS sequence"/>
</dbReference>
<sequence length="64" mass="6646">MRRGQTLLGALARAGFARLSEVGEALEEAAALSGWTEADLVEALHSSASSATAIHDALAARRLQ</sequence>
<proteinExistence type="predicted"/>
<feature type="domain" description="HPt" evidence="2">
    <location>
        <begin position="1"/>
        <end position="58"/>
    </location>
</feature>
<dbReference type="AlphaFoldDB" id="A0A399Q7R3"/>
<comment type="caution">
    <text evidence="1">Lacks conserved residue(s) required for the propagation of feature annotation.</text>
</comment>
<comment type="caution">
    <text evidence="3">The sequence shown here is derived from an EMBL/GenBank/DDBJ whole genome shotgun (WGS) entry which is preliminary data.</text>
</comment>
<protein>
    <recommendedName>
        <fullName evidence="2">HPt domain-containing protein</fullName>
    </recommendedName>
</protein>
<dbReference type="GO" id="GO:0000160">
    <property type="term" value="P:phosphorelay signal transduction system"/>
    <property type="evidence" value="ECO:0007669"/>
    <property type="project" value="InterPro"/>
</dbReference>
<gene>
    <name evidence="3" type="ORF">DZF97_05920</name>
</gene>
<dbReference type="PROSITE" id="PS50894">
    <property type="entry name" value="HPT"/>
    <property type="match status" value="1"/>
</dbReference>